<dbReference type="SUPFAM" id="SSF56529">
    <property type="entry name" value="FAH"/>
    <property type="match status" value="1"/>
</dbReference>
<dbReference type="GO" id="GO:0016787">
    <property type="term" value="F:hydrolase activity"/>
    <property type="evidence" value="ECO:0007669"/>
    <property type="project" value="UniProtKB-KW"/>
</dbReference>
<dbReference type="PANTHER" id="PTHR42796">
    <property type="entry name" value="FUMARYLACETOACETATE HYDROLASE DOMAIN-CONTAINING PROTEIN 2A-RELATED"/>
    <property type="match status" value="1"/>
</dbReference>
<dbReference type="InterPro" id="IPR036663">
    <property type="entry name" value="Fumarylacetoacetase_C_sf"/>
</dbReference>
<dbReference type="PANTHER" id="PTHR42796:SF4">
    <property type="entry name" value="FUMARYLACETOACETATE HYDROLASE DOMAIN-CONTAINING PROTEIN 2A"/>
    <property type="match status" value="1"/>
</dbReference>
<protein>
    <submittedName>
        <fullName evidence="4">Fumarylacetoacetate hydrolase family protein</fullName>
    </submittedName>
</protein>
<dbReference type="GO" id="GO:0046872">
    <property type="term" value="F:metal ion binding"/>
    <property type="evidence" value="ECO:0007669"/>
    <property type="project" value="UniProtKB-KW"/>
</dbReference>
<dbReference type="Gene3D" id="3.90.850.10">
    <property type="entry name" value="Fumarylacetoacetase-like, C-terminal domain"/>
    <property type="match status" value="1"/>
</dbReference>
<sequence>MKLATLRVDGSTRAVRLDGDRLVDLGAADLGELLSHDDWAARAAAVDADAATTYPAEGAGFAPVVPRPSKVVCVGLNYKNHIQEMGRDLPEYPTLFAKFADCLVGAGDDIARPEETGEFDWEVELAVVIGKRVRRAKGAEAEAAIAGFTVLNDITCRDWQFRTREWLQGKMWDSSTPVGPYVVTPDELPGGVRPELEVALTVDGEVMQRDNTGDLLFDPVALVEYVSTVVRLNPGDVIATGTPGGVGHARTPKRYLTGGERVVAEIQGIGRLENTVVKDGAA</sequence>
<dbReference type="Pfam" id="PF01557">
    <property type="entry name" value="FAA_hydrolase"/>
    <property type="match status" value="1"/>
</dbReference>
<evidence type="ECO:0000313" key="4">
    <source>
        <dbReference type="EMBL" id="TQS14459.1"/>
    </source>
</evidence>
<proteinExistence type="inferred from homology"/>
<feature type="domain" description="Fumarylacetoacetase-like C-terminal" evidence="3">
    <location>
        <begin position="70"/>
        <end position="277"/>
    </location>
</feature>
<dbReference type="InterPro" id="IPR051121">
    <property type="entry name" value="FAH"/>
</dbReference>
<dbReference type="InterPro" id="IPR011234">
    <property type="entry name" value="Fumarylacetoacetase-like_C"/>
</dbReference>
<evidence type="ECO:0000259" key="3">
    <source>
        <dbReference type="Pfam" id="PF01557"/>
    </source>
</evidence>
<accession>A0A544YCH9</accession>
<keyword evidence="2" id="KW-0479">Metal-binding</keyword>
<dbReference type="EMBL" id="VIRM01000060">
    <property type="protein sequence ID" value="TQS14459.1"/>
    <property type="molecule type" value="Genomic_DNA"/>
</dbReference>
<organism evidence="4 5">
    <name type="scientific">Microbispora hainanensis</name>
    <dbReference type="NCBI Taxonomy" id="568844"/>
    <lineage>
        <taxon>Bacteria</taxon>
        <taxon>Bacillati</taxon>
        <taxon>Actinomycetota</taxon>
        <taxon>Actinomycetes</taxon>
        <taxon>Streptosporangiales</taxon>
        <taxon>Streptosporangiaceae</taxon>
        <taxon>Microbispora</taxon>
    </lineage>
</organism>
<gene>
    <name evidence="4" type="ORF">FLX08_34065</name>
</gene>
<comment type="caution">
    <text evidence="4">The sequence shown here is derived from an EMBL/GenBank/DDBJ whole genome shotgun (WGS) entry which is preliminary data.</text>
</comment>
<dbReference type="AlphaFoldDB" id="A0A544YCH9"/>
<dbReference type="GO" id="GO:0019752">
    <property type="term" value="P:carboxylic acid metabolic process"/>
    <property type="evidence" value="ECO:0007669"/>
    <property type="project" value="UniProtKB-ARBA"/>
</dbReference>
<evidence type="ECO:0000313" key="5">
    <source>
        <dbReference type="Proteomes" id="UP000316541"/>
    </source>
</evidence>
<reference evidence="4 5" key="1">
    <citation type="submission" date="2019-07" db="EMBL/GenBank/DDBJ databases">
        <title>Microbispora hainanensis DSM 45428.</title>
        <authorList>
            <person name="Thawai C."/>
        </authorList>
    </citation>
    <scope>NUCLEOTIDE SEQUENCE [LARGE SCALE GENOMIC DNA]</scope>
    <source>
        <strain evidence="4 5">DSM 45428</strain>
    </source>
</reference>
<evidence type="ECO:0000256" key="1">
    <source>
        <dbReference type="ARBA" id="ARBA00010211"/>
    </source>
</evidence>
<dbReference type="GO" id="GO:0016853">
    <property type="term" value="F:isomerase activity"/>
    <property type="evidence" value="ECO:0007669"/>
    <property type="project" value="UniProtKB-ARBA"/>
</dbReference>
<evidence type="ECO:0000256" key="2">
    <source>
        <dbReference type="ARBA" id="ARBA00022723"/>
    </source>
</evidence>
<keyword evidence="4" id="KW-0378">Hydrolase</keyword>
<comment type="similarity">
    <text evidence="1">Belongs to the FAH family.</text>
</comment>
<dbReference type="FunFam" id="3.90.850.10:FF:000002">
    <property type="entry name" value="2-hydroxyhepta-2,4-diene-1,7-dioate isomerase"/>
    <property type="match status" value="1"/>
</dbReference>
<dbReference type="RefSeq" id="WP_142624374.1">
    <property type="nucleotide sequence ID" value="NZ_VIRM01000060.1"/>
</dbReference>
<dbReference type="Proteomes" id="UP000316541">
    <property type="component" value="Unassembled WGS sequence"/>
</dbReference>
<name>A0A544YCH9_9ACTN</name>